<gene>
    <name evidence="1" type="ORF">QB898_08885</name>
</gene>
<reference evidence="1 2" key="1">
    <citation type="submission" date="2023-04" db="EMBL/GenBank/DDBJ databases">
        <title>Ottowia paracancer sp. nov., isolated from human stomach.</title>
        <authorList>
            <person name="Song Y."/>
        </authorList>
    </citation>
    <scope>NUCLEOTIDE SEQUENCE [LARGE SCALE GENOMIC DNA]</scope>
    <source>
        <strain evidence="1 2">10c7w1</strain>
    </source>
</reference>
<dbReference type="Proteomes" id="UP001237156">
    <property type="component" value="Unassembled WGS sequence"/>
</dbReference>
<dbReference type="AlphaFoldDB" id="A0AAW6RQA0"/>
<comment type="caution">
    <text evidence="1">The sequence shown here is derived from an EMBL/GenBank/DDBJ whole genome shotgun (WGS) entry which is preliminary data.</text>
</comment>
<sequence length="249" mass="26735">MACALLAAGCVSNAPTPHGSVQGAEFGGQELLQSEGNRLAGTAMQANLQSLLLLADKLYRRNPVQWRKTAASREAALLAIRQAVMQEADEAAGQEPPEQESASAIAWPALQGRRDVAALALALSPDFTGDRVAAFVIACADTLITAHGGQRQFHYLSGPDPQHIYNAARNMEIALWILNTRRDSAGRPLLLANETGPAGRNLSFEREFGKIIGRLDLVAAHLTERHRRAAISFLQGMAAAPLLTFLPVR</sequence>
<evidence type="ECO:0000313" key="1">
    <source>
        <dbReference type="EMBL" id="MDG9699820.1"/>
    </source>
</evidence>
<evidence type="ECO:0008006" key="3">
    <source>
        <dbReference type="Google" id="ProtNLM"/>
    </source>
</evidence>
<proteinExistence type="predicted"/>
<organism evidence="1 2">
    <name type="scientific">Ottowia cancrivicina</name>
    <dbReference type="NCBI Taxonomy" id="3040346"/>
    <lineage>
        <taxon>Bacteria</taxon>
        <taxon>Pseudomonadati</taxon>
        <taxon>Pseudomonadota</taxon>
        <taxon>Betaproteobacteria</taxon>
        <taxon>Burkholderiales</taxon>
        <taxon>Comamonadaceae</taxon>
        <taxon>Ottowia</taxon>
    </lineage>
</organism>
<protein>
    <recommendedName>
        <fullName evidence="3">Lipoprotein</fullName>
    </recommendedName>
</protein>
<accession>A0AAW6RQA0</accession>
<keyword evidence="2" id="KW-1185">Reference proteome</keyword>
<evidence type="ECO:0000313" key="2">
    <source>
        <dbReference type="Proteomes" id="UP001237156"/>
    </source>
</evidence>
<dbReference type="EMBL" id="JARVII010000017">
    <property type="protein sequence ID" value="MDG9699820.1"/>
    <property type="molecule type" value="Genomic_DNA"/>
</dbReference>
<name>A0AAW6RQA0_9BURK</name>